<dbReference type="EMBL" id="JALIEB010000015">
    <property type="protein sequence ID" value="MCV3273419.1"/>
    <property type="molecule type" value="Genomic_DNA"/>
</dbReference>
<dbReference type="InterPro" id="IPR032710">
    <property type="entry name" value="NTF2-like_dom_sf"/>
</dbReference>
<feature type="domain" description="SnoaL-like" evidence="1">
    <location>
        <begin position="42"/>
        <end position="138"/>
    </location>
</feature>
<organism evidence="2 3">
    <name type="scientific">Roseobacter sinensis</name>
    <dbReference type="NCBI Taxonomy" id="2931391"/>
    <lineage>
        <taxon>Bacteria</taxon>
        <taxon>Pseudomonadati</taxon>
        <taxon>Pseudomonadota</taxon>
        <taxon>Alphaproteobacteria</taxon>
        <taxon>Rhodobacterales</taxon>
        <taxon>Roseobacteraceae</taxon>
        <taxon>Roseobacter</taxon>
    </lineage>
</organism>
<dbReference type="Pfam" id="PF12680">
    <property type="entry name" value="SnoaL_2"/>
    <property type="match status" value="1"/>
</dbReference>
<dbReference type="InterPro" id="IPR037401">
    <property type="entry name" value="SnoaL-like"/>
</dbReference>
<dbReference type="Gene3D" id="3.10.450.50">
    <property type="match status" value="1"/>
</dbReference>
<comment type="caution">
    <text evidence="2">The sequence shown here is derived from an EMBL/GenBank/DDBJ whole genome shotgun (WGS) entry which is preliminary data.</text>
</comment>
<evidence type="ECO:0000313" key="2">
    <source>
        <dbReference type="EMBL" id="MCV3273419.1"/>
    </source>
</evidence>
<evidence type="ECO:0000259" key="1">
    <source>
        <dbReference type="Pfam" id="PF12680"/>
    </source>
</evidence>
<reference evidence="2 3" key="1">
    <citation type="submission" date="2022-04" db="EMBL/GenBank/DDBJ databases">
        <title>Roseobacter sp. WL0113 is a bacterium isolated from neritic sediment.</title>
        <authorList>
            <person name="Wang L."/>
            <person name="He W."/>
            <person name="Zhang D.-F."/>
        </authorList>
    </citation>
    <scope>NUCLEOTIDE SEQUENCE [LARGE SCALE GENOMIC DNA]</scope>
    <source>
        <strain evidence="2 3">WL0113</strain>
    </source>
</reference>
<proteinExistence type="predicted"/>
<dbReference type="RefSeq" id="WP_263845644.1">
    <property type="nucleotide sequence ID" value="NZ_JALIEB010000015.1"/>
</dbReference>
<name>A0ABT3BJZ0_9RHOB</name>
<keyword evidence="3" id="KW-1185">Reference proteome</keyword>
<gene>
    <name evidence="2" type="ORF">MUB52_18460</name>
</gene>
<protein>
    <submittedName>
        <fullName evidence="2">Nuclear transport factor 2 family protein</fullName>
    </submittedName>
</protein>
<dbReference type="Proteomes" id="UP001208690">
    <property type="component" value="Unassembled WGS sequence"/>
</dbReference>
<evidence type="ECO:0000313" key="3">
    <source>
        <dbReference type="Proteomes" id="UP001208690"/>
    </source>
</evidence>
<accession>A0ABT3BJZ0</accession>
<sequence>MKTTLTALAAGLAATAALGEAHDMTLPPLALQPNAEMVTFEHIDALNACDWDRLMAQYPEEVLIILPNGVWVEGRAAIGDVFAGFCTPRADGGFLGATFVAEKVKTVGETVNVSWRVEADWLAEPYKGADAYVTRDGLMYVQVTTFDPADMKFAE</sequence>
<dbReference type="SUPFAM" id="SSF54427">
    <property type="entry name" value="NTF2-like"/>
    <property type="match status" value="1"/>
</dbReference>